<protein>
    <submittedName>
        <fullName evidence="8">Complexin-1</fullName>
    </submittedName>
</protein>
<dbReference type="InterPro" id="IPR008849">
    <property type="entry name" value="Synaphin"/>
</dbReference>
<dbReference type="GO" id="GO:0031201">
    <property type="term" value="C:SNARE complex"/>
    <property type="evidence" value="ECO:0007669"/>
    <property type="project" value="TreeGrafter"/>
</dbReference>
<feature type="compositionally biased region" description="Basic and acidic residues" evidence="6">
    <location>
        <begin position="48"/>
        <end position="87"/>
    </location>
</feature>
<evidence type="ECO:0000256" key="1">
    <source>
        <dbReference type="ARBA" id="ARBA00005396"/>
    </source>
</evidence>
<organism evidence="7 8">
    <name type="scientific">Macrostomum lignano</name>
    <dbReference type="NCBI Taxonomy" id="282301"/>
    <lineage>
        <taxon>Eukaryota</taxon>
        <taxon>Metazoa</taxon>
        <taxon>Spiralia</taxon>
        <taxon>Lophotrochozoa</taxon>
        <taxon>Platyhelminthes</taxon>
        <taxon>Rhabditophora</taxon>
        <taxon>Macrostomorpha</taxon>
        <taxon>Macrostomida</taxon>
        <taxon>Macrostomidae</taxon>
        <taxon>Macrostomum</taxon>
    </lineage>
</organism>
<dbReference type="WBParaSite" id="maker-uti_cns_0005636-snap-gene-0.6-mRNA-1">
    <property type="protein sequence ID" value="maker-uti_cns_0005636-snap-gene-0.6-mRNA-1"/>
    <property type="gene ID" value="maker-uti_cns_0005636-snap-gene-0.6"/>
</dbReference>
<evidence type="ECO:0000256" key="2">
    <source>
        <dbReference type="ARBA" id="ARBA00022448"/>
    </source>
</evidence>
<dbReference type="GO" id="GO:0043195">
    <property type="term" value="C:terminal bouton"/>
    <property type="evidence" value="ECO:0007669"/>
    <property type="project" value="TreeGrafter"/>
</dbReference>
<comment type="similarity">
    <text evidence="1">Belongs to the complexin/synaphin family.</text>
</comment>
<evidence type="ECO:0000256" key="4">
    <source>
        <dbReference type="ARBA" id="ARBA00022775"/>
    </source>
</evidence>
<dbReference type="AlphaFoldDB" id="A0A1I8HD03"/>
<evidence type="ECO:0000256" key="5">
    <source>
        <dbReference type="ARBA" id="ARBA00037297"/>
    </source>
</evidence>
<accession>A0A1I8HD03</accession>
<evidence type="ECO:0000313" key="7">
    <source>
        <dbReference type="Proteomes" id="UP000095280"/>
    </source>
</evidence>
<dbReference type="Proteomes" id="UP000095280">
    <property type="component" value="Unplaced"/>
</dbReference>
<proteinExistence type="inferred from homology"/>
<dbReference type="Pfam" id="PF05835">
    <property type="entry name" value="Synaphin"/>
    <property type="match status" value="1"/>
</dbReference>
<evidence type="ECO:0000256" key="6">
    <source>
        <dbReference type="SAM" id="MobiDB-lite"/>
    </source>
</evidence>
<sequence>MASFIAKQLVGKQMESVKGKMTGGDETSAEDAERLAEQRAAIAEALAEEKRKREEKHRRMEAEREEMRQGIREKADPQHFGDGDEHFFGGAAGRLGRKRKTAEELAAERDPAEDNLASFLPEGVVRDTVRSVAGVPQRVLADAQDKCAIQ</sequence>
<dbReference type="GO" id="GO:0019905">
    <property type="term" value="F:syntaxin binding"/>
    <property type="evidence" value="ECO:0007669"/>
    <property type="project" value="InterPro"/>
</dbReference>
<dbReference type="SUPFAM" id="SSF58038">
    <property type="entry name" value="SNARE fusion complex"/>
    <property type="match status" value="1"/>
</dbReference>
<feature type="compositionally biased region" description="Basic and acidic residues" evidence="6">
    <location>
        <begin position="101"/>
        <end position="112"/>
    </location>
</feature>
<keyword evidence="3" id="KW-0268">Exocytosis</keyword>
<dbReference type="PANTHER" id="PTHR16705">
    <property type="entry name" value="COMPLEXIN"/>
    <property type="match status" value="1"/>
</dbReference>
<keyword evidence="4" id="KW-0532">Neurotransmitter transport</keyword>
<evidence type="ECO:0000256" key="3">
    <source>
        <dbReference type="ARBA" id="ARBA00022483"/>
    </source>
</evidence>
<dbReference type="GO" id="GO:0016079">
    <property type="term" value="P:synaptic vesicle exocytosis"/>
    <property type="evidence" value="ECO:0007669"/>
    <property type="project" value="TreeGrafter"/>
</dbReference>
<keyword evidence="2" id="KW-0813">Transport</keyword>
<comment type="function">
    <text evidence="5">Positively regulates a late step in synaptic vesicle exocytosis.</text>
</comment>
<evidence type="ECO:0000313" key="8">
    <source>
        <dbReference type="WBParaSite" id="maker-uti_cns_0005636-snap-gene-0.6-mRNA-1"/>
    </source>
</evidence>
<feature type="region of interest" description="Disordered" evidence="6">
    <location>
        <begin position="48"/>
        <end position="114"/>
    </location>
</feature>
<dbReference type="Gene3D" id="1.20.5.580">
    <property type="entry name" value="Single Helix bin"/>
    <property type="match status" value="1"/>
</dbReference>
<feature type="region of interest" description="Disordered" evidence="6">
    <location>
        <begin position="1"/>
        <end position="33"/>
    </location>
</feature>
<dbReference type="GO" id="GO:0046928">
    <property type="term" value="P:regulation of neurotransmitter secretion"/>
    <property type="evidence" value="ECO:0007669"/>
    <property type="project" value="TreeGrafter"/>
</dbReference>
<dbReference type="PANTHER" id="PTHR16705:SF4">
    <property type="entry name" value="COMPLEXIN"/>
    <property type="match status" value="1"/>
</dbReference>
<reference evidence="8" key="1">
    <citation type="submission" date="2016-11" db="UniProtKB">
        <authorList>
            <consortium name="WormBaseParasite"/>
        </authorList>
    </citation>
    <scope>IDENTIFICATION</scope>
</reference>
<keyword evidence="7" id="KW-1185">Reference proteome</keyword>
<name>A0A1I8HD03_9PLAT</name>